<dbReference type="GO" id="GO:0003729">
    <property type="term" value="F:mRNA binding"/>
    <property type="evidence" value="ECO:0007669"/>
    <property type="project" value="TreeGrafter"/>
</dbReference>
<comment type="caution">
    <text evidence="12">The sequence shown here is derived from an EMBL/GenBank/DDBJ whole genome shotgun (WGS) entry which is preliminary data.</text>
</comment>
<evidence type="ECO:0000259" key="11">
    <source>
        <dbReference type="Pfam" id="PF08662"/>
    </source>
</evidence>
<keyword evidence="5" id="KW-0853">WD repeat</keyword>
<dbReference type="FunFam" id="2.130.10.10:FF:000149">
    <property type="entry name" value="Eukaryotic translation initiation factor 2A"/>
    <property type="match status" value="1"/>
</dbReference>
<gene>
    <name evidence="12" type="ORF">NP493_446g01033</name>
</gene>
<dbReference type="PANTHER" id="PTHR13227:SF0">
    <property type="entry name" value="EUKARYOTIC TRANSLATION INITIATION FACTOR 2A"/>
    <property type="match status" value="1"/>
</dbReference>
<dbReference type="GO" id="GO:0043022">
    <property type="term" value="F:ribosome binding"/>
    <property type="evidence" value="ECO:0007669"/>
    <property type="project" value="UniProtKB-UniRule"/>
</dbReference>
<organism evidence="12 13">
    <name type="scientific">Ridgeia piscesae</name>
    <name type="common">Tubeworm</name>
    <dbReference type="NCBI Taxonomy" id="27915"/>
    <lineage>
        <taxon>Eukaryota</taxon>
        <taxon>Metazoa</taxon>
        <taxon>Spiralia</taxon>
        <taxon>Lophotrochozoa</taxon>
        <taxon>Annelida</taxon>
        <taxon>Polychaeta</taxon>
        <taxon>Sedentaria</taxon>
        <taxon>Canalipalpata</taxon>
        <taxon>Sabellida</taxon>
        <taxon>Siboglinidae</taxon>
        <taxon>Ridgeia</taxon>
    </lineage>
</organism>
<reference evidence="12" key="1">
    <citation type="journal article" date="2023" name="Mol. Biol. Evol.">
        <title>Third-Generation Sequencing Reveals the Adaptive Role of the Epigenome in Three Deep-Sea Polychaetes.</title>
        <authorList>
            <person name="Perez M."/>
            <person name="Aroh O."/>
            <person name="Sun Y."/>
            <person name="Lan Y."/>
            <person name="Juniper S.K."/>
            <person name="Young C.R."/>
            <person name="Angers B."/>
            <person name="Qian P.Y."/>
        </authorList>
    </citation>
    <scope>NUCLEOTIDE SEQUENCE</scope>
    <source>
        <strain evidence="12">R07B-5</strain>
    </source>
</reference>
<feature type="domain" description="Translation initiation factor beta propellor-like" evidence="11">
    <location>
        <begin position="243"/>
        <end position="435"/>
    </location>
</feature>
<evidence type="ECO:0000256" key="4">
    <source>
        <dbReference type="ARBA" id="ARBA00022540"/>
    </source>
</evidence>
<evidence type="ECO:0000256" key="6">
    <source>
        <dbReference type="ARBA" id="ARBA00022737"/>
    </source>
</evidence>
<sequence length="531" mass="59240">MTCFVTLNTAKYHEIWGLPVMAAPMSNVPNMPGIALRGSEGAWLLKGPPGCQNDEAFPRKPRCLCKVMTFNSEGTLFAYCDGTCVTVLETGSWETVTVIDRPRTHCLQFSPRSTILAVWQPYVVSKDTEAGTPNLNLYDVKTGVCVKGFVQKKQDSWCPQWTTDETIAARNVNNEIHFYENNNYDVIVQKLHVQKVSHFRLPPKGKSPYHVAIYVPGSKGQPSYVRIFRYPNFAGPQSALANKSFYKADKSDLIWNDKGSSLLILTVTDSSAESYYGEQGLYYADVKGETCLVPRAKNGPVYSVEWNPNCTEFCIVYGFMPAKATLYNLKCEPVFDFGTGPRNVAYFNPQGNILCLAGFGNLHGNMELWDLKGKKLISNPNGSDSTYFEWCPDGEHMLTATTAPRLRVNNGYRVWHYTGGVVHEESIPTGQELWQAMWQTAGEGVFPPPSISYRPVVPVQQVTQDAKKAYVPPALRNQPGALSGKPKYRDAYEPASNMKKTEPGECLHTWKINHSPQVVTTTVCRAPWHSG</sequence>
<comment type="function">
    <text evidence="1 10">Functions in the early steps of protein synthesis of a small number of specific mRNAs. Acts by directing the binding of methionyl-tRNAi to 40S ribosomal subunits. In contrast to the eIF-2 complex, it binds methionyl-tRNAi to 40S subunits in a codon-dependent manner, whereas the eIF-2 complex binds methionyl-tRNAi to 40S subunits in a GTP-dependent manner.</text>
</comment>
<evidence type="ECO:0000256" key="2">
    <source>
        <dbReference type="ARBA" id="ARBA00009573"/>
    </source>
</evidence>
<keyword evidence="7 10" id="KW-0810">Translation regulation</keyword>
<dbReference type="PIRSF" id="PIRSF017222">
    <property type="entry name" value="eIF2A"/>
    <property type="match status" value="1"/>
</dbReference>
<keyword evidence="9" id="KW-0175">Coiled coil</keyword>
<keyword evidence="8 10" id="KW-0648">Protein biosynthesis</keyword>
<evidence type="ECO:0000256" key="1">
    <source>
        <dbReference type="ARBA" id="ARBA00003993"/>
    </source>
</evidence>
<dbReference type="InterPro" id="IPR011387">
    <property type="entry name" value="TIF2A"/>
</dbReference>
<protein>
    <recommendedName>
        <fullName evidence="3 10">Eukaryotic translation initiation factor 2A</fullName>
        <shortName evidence="10">eIF-2A</shortName>
    </recommendedName>
</protein>
<dbReference type="InterPro" id="IPR015943">
    <property type="entry name" value="WD40/YVTN_repeat-like_dom_sf"/>
</dbReference>
<evidence type="ECO:0000256" key="9">
    <source>
        <dbReference type="ARBA" id="ARBA00023054"/>
    </source>
</evidence>
<dbReference type="AlphaFoldDB" id="A0AAD9L0V7"/>
<dbReference type="Proteomes" id="UP001209878">
    <property type="component" value="Unassembled WGS sequence"/>
</dbReference>
<dbReference type="GO" id="GO:0000049">
    <property type="term" value="F:tRNA binding"/>
    <property type="evidence" value="ECO:0007669"/>
    <property type="project" value="UniProtKB-UniRule"/>
</dbReference>
<evidence type="ECO:0000256" key="3">
    <source>
        <dbReference type="ARBA" id="ARBA00013819"/>
    </source>
</evidence>
<evidence type="ECO:0000256" key="10">
    <source>
        <dbReference type="PIRNR" id="PIRNR017222"/>
    </source>
</evidence>
<keyword evidence="13" id="KW-1185">Reference proteome</keyword>
<dbReference type="SUPFAM" id="SSF82171">
    <property type="entry name" value="DPP6 N-terminal domain-like"/>
    <property type="match status" value="1"/>
</dbReference>
<dbReference type="PANTHER" id="PTHR13227">
    <property type="entry name" value="EUKARYOTIC TRANSLATION INITIATION FACTOR 2A"/>
    <property type="match status" value="1"/>
</dbReference>
<dbReference type="GO" id="GO:0022627">
    <property type="term" value="C:cytosolic small ribosomal subunit"/>
    <property type="evidence" value="ECO:0007669"/>
    <property type="project" value="TreeGrafter"/>
</dbReference>
<dbReference type="Pfam" id="PF08662">
    <property type="entry name" value="eIF2A"/>
    <property type="match status" value="1"/>
</dbReference>
<comment type="similarity">
    <text evidence="2 10">Belongs to the WD repeat EIF2A family.</text>
</comment>
<dbReference type="Gene3D" id="2.130.10.10">
    <property type="entry name" value="YVTN repeat-like/Quinoprotein amine dehydrogenase"/>
    <property type="match status" value="2"/>
</dbReference>
<evidence type="ECO:0000313" key="12">
    <source>
        <dbReference type="EMBL" id="KAK2180358.1"/>
    </source>
</evidence>
<keyword evidence="4 10" id="KW-0396">Initiation factor</keyword>
<keyword evidence="6" id="KW-0677">Repeat</keyword>
<proteinExistence type="inferred from homology"/>
<dbReference type="EMBL" id="JAODUO010000446">
    <property type="protein sequence ID" value="KAK2180358.1"/>
    <property type="molecule type" value="Genomic_DNA"/>
</dbReference>
<accession>A0AAD9L0V7</accession>
<name>A0AAD9L0V7_RIDPI</name>
<dbReference type="InterPro" id="IPR013979">
    <property type="entry name" value="TIF_beta_prop-like"/>
</dbReference>
<evidence type="ECO:0000313" key="13">
    <source>
        <dbReference type="Proteomes" id="UP001209878"/>
    </source>
</evidence>
<evidence type="ECO:0000256" key="7">
    <source>
        <dbReference type="ARBA" id="ARBA00022845"/>
    </source>
</evidence>
<dbReference type="GO" id="GO:0006417">
    <property type="term" value="P:regulation of translation"/>
    <property type="evidence" value="ECO:0007669"/>
    <property type="project" value="UniProtKB-KW"/>
</dbReference>
<evidence type="ECO:0000256" key="8">
    <source>
        <dbReference type="ARBA" id="ARBA00022917"/>
    </source>
</evidence>
<evidence type="ECO:0000256" key="5">
    <source>
        <dbReference type="ARBA" id="ARBA00022574"/>
    </source>
</evidence>
<dbReference type="GO" id="GO:0003743">
    <property type="term" value="F:translation initiation factor activity"/>
    <property type="evidence" value="ECO:0007669"/>
    <property type="project" value="UniProtKB-UniRule"/>
</dbReference>